<evidence type="ECO:0000256" key="3">
    <source>
        <dbReference type="SAM" id="SignalP"/>
    </source>
</evidence>
<proteinExistence type="predicted"/>
<evidence type="ECO:0000313" key="5">
    <source>
        <dbReference type="EMBL" id="NCD69651.1"/>
    </source>
</evidence>
<dbReference type="PROSITE" id="PS50853">
    <property type="entry name" value="FN3"/>
    <property type="match status" value="1"/>
</dbReference>
<keyword evidence="1" id="KW-0677">Repeat</keyword>
<feature type="repeat" description="NHL" evidence="2">
    <location>
        <begin position="272"/>
        <end position="302"/>
    </location>
</feature>
<dbReference type="InterPro" id="IPR001258">
    <property type="entry name" value="NHL_repeat"/>
</dbReference>
<keyword evidence="3" id="KW-0732">Signal</keyword>
<evidence type="ECO:0000256" key="2">
    <source>
        <dbReference type="PROSITE-ProRule" id="PRU00504"/>
    </source>
</evidence>
<feature type="signal peptide" evidence="3">
    <location>
        <begin position="1"/>
        <end position="24"/>
    </location>
</feature>
<evidence type="ECO:0000256" key="1">
    <source>
        <dbReference type="ARBA" id="ARBA00022737"/>
    </source>
</evidence>
<dbReference type="Pfam" id="PF25021">
    <property type="entry name" value="TEN_NHL"/>
    <property type="match status" value="2"/>
</dbReference>
<dbReference type="EMBL" id="WWEO01000041">
    <property type="protein sequence ID" value="NCD69651.1"/>
    <property type="molecule type" value="Genomic_DNA"/>
</dbReference>
<dbReference type="Proteomes" id="UP000638732">
    <property type="component" value="Unassembled WGS sequence"/>
</dbReference>
<dbReference type="Pfam" id="PF01436">
    <property type="entry name" value="NHL"/>
    <property type="match status" value="2"/>
</dbReference>
<dbReference type="CDD" id="cd14953">
    <property type="entry name" value="NHL_like_1"/>
    <property type="match status" value="1"/>
</dbReference>
<feature type="domain" description="Fibronectin type-III" evidence="4">
    <location>
        <begin position="35"/>
        <end position="136"/>
    </location>
</feature>
<feature type="repeat" description="NHL" evidence="2">
    <location>
        <begin position="158"/>
        <end position="193"/>
    </location>
</feature>
<dbReference type="InterPro" id="IPR056822">
    <property type="entry name" value="TEN_NHL"/>
</dbReference>
<dbReference type="PANTHER" id="PTHR13833:SF71">
    <property type="entry name" value="NHL DOMAIN-CONTAINING PROTEIN"/>
    <property type="match status" value="1"/>
</dbReference>
<sequence length="459" mass="46596">MKKNLLVKITLTTALLFVVLLQFSCSKDSNSNTTAPTVLTNSILAEVTTTTATSGGTISDGGSSVITTVGVCYSTTSQTPTISDTHTTDTLSSASFVSKLTGLTAGTTYYVRSYATNGAGTGYGGVVKFTTSTPSTVTSATVSTFVGSATGGLVNGTGTAAQLYNPLGIATDAQGNIYVADQFNHVIRKITTAGVVSTFCGSGVNGHADGPAATAAFSSPNALTVDKSGNVFVTDQVSNLVIKITPDGTATTVAGIGAPGYANSSSPLKAAFNNPKGIAVDATGNIYIADSGNNRIRKIGTDGVVSTLAGSGYTTLVDGTTGTAANFNNPNGLAFDSKGDLYVCDNNNHAIRKIVLSTTAVTTFIGNSLQTKLVGNPGAIVFDNNDNLFITDVVGRVLRFSSTTNILQDLAGTSGVYGFADGVGTAAQFNSPSGVAVVSGTIYVSDANNNRIRKVVTEN</sequence>
<dbReference type="InterPro" id="IPR011042">
    <property type="entry name" value="6-blade_b-propeller_TolB-like"/>
</dbReference>
<evidence type="ECO:0000313" key="6">
    <source>
        <dbReference type="Proteomes" id="UP000638732"/>
    </source>
</evidence>
<protein>
    <recommendedName>
        <fullName evidence="4">Fibronectin type-III domain-containing protein</fullName>
    </recommendedName>
</protein>
<feature type="chain" id="PRO_5037928011" description="Fibronectin type-III domain-containing protein" evidence="3">
    <location>
        <begin position="25"/>
        <end position="459"/>
    </location>
</feature>
<dbReference type="Gene3D" id="2.120.10.30">
    <property type="entry name" value="TolB, C-terminal domain"/>
    <property type="match status" value="3"/>
</dbReference>
<dbReference type="SUPFAM" id="SSF63829">
    <property type="entry name" value="Calcium-dependent phosphotriesterase"/>
    <property type="match status" value="1"/>
</dbReference>
<dbReference type="PANTHER" id="PTHR13833">
    <property type="match status" value="1"/>
</dbReference>
<reference evidence="5" key="1">
    <citation type="submission" date="2020-01" db="EMBL/GenBank/DDBJ databases">
        <authorList>
            <person name="Seo Y.L."/>
        </authorList>
    </citation>
    <scope>NUCLEOTIDE SEQUENCE</scope>
    <source>
        <strain evidence="5">R11</strain>
    </source>
</reference>
<dbReference type="AlphaFoldDB" id="A0A965ZHA8"/>
<feature type="repeat" description="NHL" evidence="2">
    <location>
        <begin position="319"/>
        <end position="357"/>
    </location>
</feature>
<reference evidence="5" key="2">
    <citation type="submission" date="2020-10" db="EMBL/GenBank/DDBJ databases">
        <title>Mucilaginibacter sp. nov., isolated from soil.</title>
        <authorList>
            <person name="Jeon C.O."/>
        </authorList>
    </citation>
    <scope>NUCLEOTIDE SEQUENCE</scope>
    <source>
        <strain evidence="5">R11</strain>
    </source>
</reference>
<keyword evidence="6" id="KW-1185">Reference proteome</keyword>
<dbReference type="Gene3D" id="2.40.10.500">
    <property type="match status" value="1"/>
</dbReference>
<dbReference type="InterPro" id="IPR003961">
    <property type="entry name" value="FN3_dom"/>
</dbReference>
<evidence type="ECO:0000259" key="4">
    <source>
        <dbReference type="PROSITE" id="PS50853"/>
    </source>
</evidence>
<dbReference type="PROSITE" id="PS51125">
    <property type="entry name" value="NHL"/>
    <property type="match status" value="3"/>
</dbReference>
<comment type="caution">
    <text evidence="5">The sequence shown here is derived from an EMBL/GenBank/DDBJ whole genome shotgun (WGS) entry which is preliminary data.</text>
</comment>
<dbReference type="RefSeq" id="WP_166585607.1">
    <property type="nucleotide sequence ID" value="NZ_WWEO01000041.1"/>
</dbReference>
<organism evidence="5 6">
    <name type="scientific">Mucilaginibacter agri</name>
    <dbReference type="NCBI Taxonomy" id="2695265"/>
    <lineage>
        <taxon>Bacteria</taxon>
        <taxon>Pseudomonadati</taxon>
        <taxon>Bacteroidota</taxon>
        <taxon>Sphingobacteriia</taxon>
        <taxon>Sphingobacteriales</taxon>
        <taxon>Sphingobacteriaceae</taxon>
        <taxon>Mucilaginibacter</taxon>
    </lineage>
</organism>
<name>A0A965ZHA8_9SPHI</name>
<gene>
    <name evidence="5" type="ORF">GSY63_09815</name>
</gene>
<accession>A0A965ZHA8</accession>